<evidence type="ECO:0000256" key="1">
    <source>
        <dbReference type="SAM" id="MobiDB-lite"/>
    </source>
</evidence>
<sequence length="109" mass="12958">MALTDMNMGMEPTKKSNEDHPITLETIRNDFKEDFLDEIEDSNKYCDMAMAAEEMGHTKLASGLYEMAHDEYTHAHFIHDNLVDWGCEIPEKEMLKWHELKERIHRKFR</sequence>
<dbReference type="InterPro" id="IPR009040">
    <property type="entry name" value="Ferritin-like_diiron"/>
</dbReference>
<feature type="domain" description="Ferritin-like diiron" evidence="2">
    <location>
        <begin position="21"/>
        <end position="109"/>
    </location>
</feature>
<evidence type="ECO:0000313" key="3">
    <source>
        <dbReference type="EMBL" id="DAF99896.1"/>
    </source>
</evidence>
<proteinExistence type="predicted"/>
<dbReference type="InterPro" id="IPR012347">
    <property type="entry name" value="Ferritin-like"/>
</dbReference>
<dbReference type="PROSITE" id="PS50905">
    <property type="entry name" value="FERRITIN_LIKE"/>
    <property type="match status" value="1"/>
</dbReference>
<protein>
    <submittedName>
        <fullName evidence="3">Encapsulin</fullName>
    </submittedName>
</protein>
<name>A0A8S5UZI2_9CAUD</name>
<dbReference type="Gene3D" id="1.20.1260.10">
    <property type="match status" value="1"/>
</dbReference>
<feature type="compositionally biased region" description="Basic and acidic residues" evidence="1">
    <location>
        <begin position="12"/>
        <end position="21"/>
    </location>
</feature>
<reference evidence="3" key="1">
    <citation type="journal article" date="2021" name="Proc. Natl. Acad. Sci. U.S.A.">
        <title>A Catalog of Tens of Thousands of Viruses from Human Metagenomes Reveals Hidden Associations with Chronic Diseases.</title>
        <authorList>
            <person name="Tisza M.J."/>
            <person name="Buck C.B."/>
        </authorList>
    </citation>
    <scope>NUCLEOTIDE SEQUENCE</scope>
    <source>
        <strain evidence="3">CtJT77</strain>
    </source>
</reference>
<accession>A0A8S5UZI2</accession>
<dbReference type="InterPro" id="IPR009078">
    <property type="entry name" value="Ferritin-like_SF"/>
</dbReference>
<feature type="region of interest" description="Disordered" evidence="1">
    <location>
        <begin position="1"/>
        <end position="21"/>
    </location>
</feature>
<dbReference type="EMBL" id="BK016174">
    <property type="protein sequence ID" value="DAF99896.1"/>
    <property type="molecule type" value="Genomic_DNA"/>
</dbReference>
<dbReference type="SUPFAM" id="SSF47240">
    <property type="entry name" value="Ferritin-like"/>
    <property type="match status" value="1"/>
</dbReference>
<organism evidence="3">
    <name type="scientific">Siphoviridae sp. ctJT77</name>
    <dbReference type="NCBI Taxonomy" id="2825432"/>
    <lineage>
        <taxon>Viruses</taxon>
        <taxon>Duplodnaviria</taxon>
        <taxon>Heunggongvirae</taxon>
        <taxon>Uroviricota</taxon>
        <taxon>Caudoviricetes</taxon>
    </lineage>
</organism>
<evidence type="ECO:0000259" key="2">
    <source>
        <dbReference type="PROSITE" id="PS50905"/>
    </source>
</evidence>